<evidence type="ECO:0000256" key="5">
    <source>
        <dbReference type="ARBA" id="ARBA00037590"/>
    </source>
</evidence>
<dbReference type="PROSITE" id="PS01149">
    <property type="entry name" value="PSI_RSU"/>
    <property type="match status" value="1"/>
</dbReference>
<dbReference type="GO" id="GO:0003723">
    <property type="term" value="F:RNA binding"/>
    <property type="evidence" value="ECO:0007669"/>
    <property type="project" value="UniProtKB-KW"/>
</dbReference>
<comment type="catalytic activity">
    <reaction evidence="4">
        <text>uridine(516) in 16S rRNA = pseudouridine(516) in 16S rRNA</text>
        <dbReference type="Rhea" id="RHEA:38867"/>
        <dbReference type="Rhea" id="RHEA-COMP:10089"/>
        <dbReference type="Rhea" id="RHEA-COMP:10090"/>
        <dbReference type="ChEBI" id="CHEBI:65314"/>
        <dbReference type="ChEBI" id="CHEBI:65315"/>
        <dbReference type="EC" id="5.4.99.19"/>
    </reaction>
</comment>
<dbReference type="PROSITE" id="PS50889">
    <property type="entry name" value="S4"/>
    <property type="match status" value="1"/>
</dbReference>
<dbReference type="SUPFAM" id="SSF55120">
    <property type="entry name" value="Pseudouridine synthase"/>
    <property type="match status" value="1"/>
</dbReference>
<dbReference type="GO" id="GO:0001522">
    <property type="term" value="P:pseudouridine synthesis"/>
    <property type="evidence" value="ECO:0007669"/>
    <property type="project" value="InterPro"/>
</dbReference>
<sequence>MRLAQVLFTQGFGTRRVCAGLIAGGLVALHGRTADDPDEDVATEGLVFTVQGRTWEFHESALVLLNKPAGYECSQKPKHHPSVLSLLPAPLRTRGLQPVGRLDEDTTGVLLLTDDGALIHRLTSPKHHVPKVYEVTAKHPVDARQVERLLAGVVLDDDPKPVQAAACVATGEHTLQLTLTEGKYHQVKRMLAAVGNRCEGLHRSAIGELTLADGPPAGLWRWVSAAERAALLAR</sequence>
<comment type="function">
    <text evidence="5">Responsible for synthesis of pseudouridine from uracil-516 in 16S ribosomal RNA.</text>
</comment>
<evidence type="ECO:0000256" key="4">
    <source>
        <dbReference type="ARBA" id="ARBA00036749"/>
    </source>
</evidence>
<dbReference type="GO" id="GO:0006364">
    <property type="term" value="P:rRNA processing"/>
    <property type="evidence" value="ECO:0007669"/>
    <property type="project" value="UniProtKB-ARBA"/>
</dbReference>
<evidence type="ECO:0000256" key="3">
    <source>
        <dbReference type="ARBA" id="ARBA00023235"/>
    </source>
</evidence>
<dbReference type="GO" id="GO:0160136">
    <property type="term" value="F:16S rRNA pseudouridine(516) synthase activity"/>
    <property type="evidence" value="ECO:0007669"/>
    <property type="project" value="UniProtKB-EC"/>
</dbReference>
<dbReference type="EMBL" id="JAZIBG010000020">
    <property type="protein sequence ID" value="MEF7614047.1"/>
    <property type="molecule type" value="Genomic_DNA"/>
</dbReference>
<dbReference type="Proteomes" id="UP001336250">
    <property type="component" value="Unassembled WGS sequence"/>
</dbReference>
<keyword evidence="2 6" id="KW-0694">RNA-binding</keyword>
<dbReference type="Gene3D" id="3.30.70.580">
    <property type="entry name" value="Pseudouridine synthase I, catalytic domain, N-terminal subdomain"/>
    <property type="match status" value="1"/>
</dbReference>
<dbReference type="Gene3D" id="3.30.70.1560">
    <property type="entry name" value="Alpha-L RNA-binding motif"/>
    <property type="match status" value="1"/>
</dbReference>
<reference evidence="10 11" key="1">
    <citation type="submission" date="2024-02" db="EMBL/GenBank/DDBJ databases">
        <title>Genome sequence of Aquincola sp. MAHUQ-54.</title>
        <authorList>
            <person name="Huq M.A."/>
        </authorList>
    </citation>
    <scope>NUCLEOTIDE SEQUENCE [LARGE SCALE GENOMIC DNA]</scope>
    <source>
        <strain evidence="10 11">MAHUQ-54</strain>
    </source>
</reference>
<comment type="similarity">
    <text evidence="1 7">Belongs to the pseudouridine synthase RsuA family.</text>
</comment>
<dbReference type="NCBIfam" id="TIGR00093">
    <property type="entry name" value="pseudouridine synthase"/>
    <property type="match status" value="1"/>
</dbReference>
<dbReference type="InterPro" id="IPR006145">
    <property type="entry name" value="PsdUridine_synth_RsuA/RluA"/>
</dbReference>
<dbReference type="CDD" id="cd00165">
    <property type="entry name" value="S4"/>
    <property type="match status" value="1"/>
</dbReference>
<protein>
    <recommendedName>
        <fullName evidence="7">Pseudouridine synthase</fullName>
        <ecNumber evidence="7">5.4.99.-</ecNumber>
    </recommendedName>
</protein>
<dbReference type="Pfam" id="PF01479">
    <property type="entry name" value="S4"/>
    <property type="match status" value="1"/>
</dbReference>
<proteinExistence type="inferred from homology"/>
<dbReference type="CDD" id="cd02553">
    <property type="entry name" value="PseudoU_synth_RsuA"/>
    <property type="match status" value="1"/>
</dbReference>
<dbReference type="EC" id="5.4.99.-" evidence="7"/>
<feature type="domain" description="RNA-binding S4" evidence="9">
    <location>
        <begin position="1"/>
        <end position="41"/>
    </location>
</feature>
<keyword evidence="11" id="KW-1185">Reference proteome</keyword>
<gene>
    <name evidence="10" type="ORF">V4F39_09010</name>
</gene>
<evidence type="ECO:0000259" key="9">
    <source>
        <dbReference type="Pfam" id="PF01479"/>
    </source>
</evidence>
<dbReference type="PANTHER" id="PTHR47683">
    <property type="entry name" value="PSEUDOURIDINE SYNTHASE FAMILY PROTEIN-RELATED"/>
    <property type="match status" value="1"/>
</dbReference>
<accession>A0AAW9QB98</accession>
<dbReference type="Pfam" id="PF00849">
    <property type="entry name" value="PseudoU_synth_2"/>
    <property type="match status" value="1"/>
</dbReference>
<dbReference type="InterPro" id="IPR002942">
    <property type="entry name" value="S4_RNA-bd"/>
</dbReference>
<dbReference type="InterPro" id="IPR020103">
    <property type="entry name" value="PsdUridine_synth_cat_dom_sf"/>
</dbReference>
<evidence type="ECO:0000256" key="2">
    <source>
        <dbReference type="ARBA" id="ARBA00022884"/>
    </source>
</evidence>
<evidence type="ECO:0000256" key="1">
    <source>
        <dbReference type="ARBA" id="ARBA00008348"/>
    </source>
</evidence>
<evidence type="ECO:0000256" key="6">
    <source>
        <dbReference type="PROSITE-ProRule" id="PRU00182"/>
    </source>
</evidence>
<evidence type="ECO:0000259" key="8">
    <source>
        <dbReference type="Pfam" id="PF00849"/>
    </source>
</evidence>
<evidence type="ECO:0000256" key="7">
    <source>
        <dbReference type="RuleBase" id="RU003887"/>
    </source>
</evidence>
<evidence type="ECO:0000313" key="10">
    <source>
        <dbReference type="EMBL" id="MEF7614047.1"/>
    </source>
</evidence>
<dbReference type="PANTHER" id="PTHR47683:SF4">
    <property type="entry name" value="PSEUDOURIDINE SYNTHASE"/>
    <property type="match status" value="1"/>
</dbReference>
<dbReference type="SUPFAM" id="SSF55174">
    <property type="entry name" value="Alpha-L RNA-binding motif"/>
    <property type="match status" value="1"/>
</dbReference>
<comment type="caution">
    <text evidence="10">The sequence shown here is derived from an EMBL/GenBank/DDBJ whole genome shotgun (WGS) entry which is preliminary data.</text>
</comment>
<dbReference type="InterPro" id="IPR000748">
    <property type="entry name" value="PsdUridine_synth_RsuA/RluB/E/F"/>
</dbReference>
<dbReference type="InterPro" id="IPR018496">
    <property type="entry name" value="PsdUridine_synth_RsuA/RluB_CS"/>
</dbReference>
<evidence type="ECO:0000313" key="11">
    <source>
        <dbReference type="Proteomes" id="UP001336250"/>
    </source>
</evidence>
<dbReference type="InterPro" id="IPR050343">
    <property type="entry name" value="RsuA_PseudoU_synthase"/>
</dbReference>
<dbReference type="RefSeq" id="WP_332289113.1">
    <property type="nucleotide sequence ID" value="NZ_JAZIBG010000020.1"/>
</dbReference>
<dbReference type="InterPro" id="IPR042092">
    <property type="entry name" value="PsdUridine_s_RsuA/RluB/E/F_cat"/>
</dbReference>
<keyword evidence="3 7" id="KW-0413">Isomerase</keyword>
<dbReference type="AlphaFoldDB" id="A0AAW9QB98"/>
<name>A0AAW9QB98_9BURK</name>
<dbReference type="InterPro" id="IPR020094">
    <property type="entry name" value="TruA/RsuA/RluB/E/F_N"/>
</dbReference>
<feature type="domain" description="Pseudouridine synthase RsuA/RluA-like" evidence="8">
    <location>
        <begin position="62"/>
        <end position="193"/>
    </location>
</feature>
<organism evidence="10 11">
    <name type="scientific">Aquincola agrisoli</name>
    <dbReference type="NCBI Taxonomy" id="3119538"/>
    <lineage>
        <taxon>Bacteria</taxon>
        <taxon>Pseudomonadati</taxon>
        <taxon>Pseudomonadota</taxon>
        <taxon>Betaproteobacteria</taxon>
        <taxon>Burkholderiales</taxon>
        <taxon>Sphaerotilaceae</taxon>
        <taxon>Aquincola</taxon>
    </lineage>
</organism>